<comment type="caution">
    <text evidence="5">The sequence shown here is derived from an EMBL/GenBank/DDBJ whole genome shotgun (WGS) entry which is preliminary data.</text>
</comment>
<dbReference type="Pfam" id="PF00685">
    <property type="entry name" value="Sulfotransfer_1"/>
    <property type="match status" value="1"/>
</dbReference>
<dbReference type="Proteomes" id="UP001632038">
    <property type="component" value="Unassembled WGS sequence"/>
</dbReference>
<dbReference type="PANTHER" id="PTHR11783">
    <property type="entry name" value="SULFOTRANSFERASE SULT"/>
    <property type="match status" value="1"/>
</dbReference>
<dbReference type="AlphaFoldDB" id="A0ABD3CMV1"/>
<protein>
    <recommendedName>
        <fullName evidence="3">Sulfotransferase</fullName>
        <ecNumber evidence="3">2.8.2.-</ecNumber>
    </recommendedName>
</protein>
<dbReference type="EC" id="2.8.2.-" evidence="3"/>
<dbReference type="EMBL" id="JAVIJP010000032">
    <property type="protein sequence ID" value="KAL3631265.1"/>
    <property type="molecule type" value="Genomic_DNA"/>
</dbReference>
<name>A0ABD3CMV1_9LAMI</name>
<dbReference type="Gene3D" id="3.40.50.300">
    <property type="entry name" value="P-loop containing nucleotide triphosphate hydrolases"/>
    <property type="match status" value="1"/>
</dbReference>
<dbReference type="InterPro" id="IPR000863">
    <property type="entry name" value="Sulfotransferase_dom"/>
</dbReference>
<organism evidence="5 6">
    <name type="scientific">Castilleja foliolosa</name>
    <dbReference type="NCBI Taxonomy" id="1961234"/>
    <lineage>
        <taxon>Eukaryota</taxon>
        <taxon>Viridiplantae</taxon>
        <taxon>Streptophyta</taxon>
        <taxon>Embryophyta</taxon>
        <taxon>Tracheophyta</taxon>
        <taxon>Spermatophyta</taxon>
        <taxon>Magnoliopsida</taxon>
        <taxon>eudicotyledons</taxon>
        <taxon>Gunneridae</taxon>
        <taxon>Pentapetalae</taxon>
        <taxon>asterids</taxon>
        <taxon>lamiids</taxon>
        <taxon>Lamiales</taxon>
        <taxon>Orobanchaceae</taxon>
        <taxon>Pedicularideae</taxon>
        <taxon>Castillejinae</taxon>
        <taxon>Castilleja</taxon>
    </lineage>
</organism>
<reference evidence="6" key="1">
    <citation type="journal article" date="2024" name="IScience">
        <title>Strigolactones Initiate the Formation of Haustorium-like Structures in Castilleja.</title>
        <authorList>
            <person name="Buerger M."/>
            <person name="Peterson D."/>
            <person name="Chory J."/>
        </authorList>
    </citation>
    <scope>NUCLEOTIDE SEQUENCE [LARGE SCALE GENOMIC DNA]</scope>
</reference>
<dbReference type="SUPFAM" id="SSF52540">
    <property type="entry name" value="P-loop containing nucleoside triphosphate hydrolases"/>
    <property type="match status" value="1"/>
</dbReference>
<evidence type="ECO:0000313" key="6">
    <source>
        <dbReference type="Proteomes" id="UP001632038"/>
    </source>
</evidence>
<sequence length="331" mass="37763">MPSEITPTPPKYLQEEETLPLELKNIISTLPKEKGWLASRLYLYQGFWYPVRHLGGVINCQNLFRPNETDIFLSTTPKSGTTWLKALVFTLTNRKTHPVTKNHPLITKNPHDLVPFLEIKLFVDNQVPDLSSLASPRLFSTHLPFNSLPEPVKLNPGCKIVYLCRNPKDIFVSLWHFTNSLKPQDTKTNSIEDVFDMFCRGVTLFGPVWDHVLEYWKQSQEKPDRVYFLKFEDVKEKPGECIRGLAGFLGCPFSEGEEESGLVDDILRMCSFEHLRALEINKNGKLSSGEENKAFFRRGVVGDWKNYLSDEMADKIDGISKEKLGGSGLIV</sequence>
<dbReference type="InterPro" id="IPR027417">
    <property type="entry name" value="P-loop_NTPase"/>
</dbReference>
<evidence type="ECO:0000313" key="5">
    <source>
        <dbReference type="EMBL" id="KAL3631265.1"/>
    </source>
</evidence>
<dbReference type="GO" id="GO:0016740">
    <property type="term" value="F:transferase activity"/>
    <property type="evidence" value="ECO:0007669"/>
    <property type="project" value="UniProtKB-KW"/>
</dbReference>
<evidence type="ECO:0000259" key="4">
    <source>
        <dbReference type="Pfam" id="PF00685"/>
    </source>
</evidence>
<evidence type="ECO:0000256" key="1">
    <source>
        <dbReference type="ARBA" id="ARBA00005771"/>
    </source>
</evidence>
<keyword evidence="2 3" id="KW-0808">Transferase</keyword>
<evidence type="ECO:0000256" key="3">
    <source>
        <dbReference type="RuleBase" id="RU361155"/>
    </source>
</evidence>
<evidence type="ECO:0000256" key="2">
    <source>
        <dbReference type="ARBA" id="ARBA00022679"/>
    </source>
</evidence>
<keyword evidence="6" id="KW-1185">Reference proteome</keyword>
<proteinExistence type="inferred from homology"/>
<accession>A0ABD3CMV1</accession>
<comment type="similarity">
    <text evidence="1 3">Belongs to the sulfotransferase 1 family.</text>
</comment>
<gene>
    <name evidence="5" type="ORF">CASFOL_024249</name>
</gene>
<feature type="domain" description="Sulfotransferase" evidence="4">
    <location>
        <begin position="69"/>
        <end position="328"/>
    </location>
</feature>